<dbReference type="AlphaFoldDB" id="A0A172ZJ33"/>
<dbReference type="InterPro" id="IPR051202">
    <property type="entry name" value="Peptidase_C40"/>
</dbReference>
<organism evidence="7 8">
    <name type="scientific">Paenibacillus bovis</name>
    <dbReference type="NCBI Taxonomy" id="1616788"/>
    <lineage>
        <taxon>Bacteria</taxon>
        <taxon>Bacillati</taxon>
        <taxon>Bacillota</taxon>
        <taxon>Bacilli</taxon>
        <taxon>Bacillales</taxon>
        <taxon>Paenibacillaceae</taxon>
        <taxon>Paenibacillus</taxon>
    </lineage>
</organism>
<reference evidence="8" key="1">
    <citation type="submission" date="2015-10" db="EMBL/GenBank/DDBJ databases">
        <title>Genome of Paenibacillus bovis sp. nov.</title>
        <authorList>
            <person name="Wu Z."/>
            <person name="Gao C."/>
            <person name="Liu Z."/>
            <person name="Zheng H."/>
        </authorList>
    </citation>
    <scope>NUCLEOTIDE SEQUENCE [LARGE SCALE GENOMIC DNA]</scope>
    <source>
        <strain evidence="8">BD3526</strain>
    </source>
</reference>
<keyword evidence="5" id="KW-0732">Signal</keyword>
<dbReference type="Pfam" id="PF00877">
    <property type="entry name" value="NLPC_P60"/>
    <property type="match status" value="1"/>
</dbReference>
<accession>A0A172ZJ33</accession>
<dbReference type="Gene3D" id="3.90.1720.10">
    <property type="entry name" value="endopeptidase domain like (from Nostoc punctiforme)"/>
    <property type="match status" value="1"/>
</dbReference>
<dbReference type="InterPro" id="IPR038765">
    <property type="entry name" value="Papain-like_cys_pep_sf"/>
</dbReference>
<keyword evidence="2" id="KW-0645">Protease</keyword>
<keyword evidence="4" id="KW-0788">Thiol protease</keyword>
<dbReference type="InterPro" id="IPR000064">
    <property type="entry name" value="NLP_P60_dom"/>
</dbReference>
<keyword evidence="8" id="KW-1185">Reference proteome</keyword>
<name>A0A172ZJ33_9BACL</name>
<feature type="signal peptide" evidence="5">
    <location>
        <begin position="1"/>
        <end position="22"/>
    </location>
</feature>
<evidence type="ECO:0000256" key="1">
    <source>
        <dbReference type="ARBA" id="ARBA00007074"/>
    </source>
</evidence>
<evidence type="ECO:0000256" key="2">
    <source>
        <dbReference type="ARBA" id="ARBA00022670"/>
    </source>
</evidence>
<dbReference type="KEGG" id="pbv:AR543_14765"/>
<keyword evidence="3 7" id="KW-0378">Hydrolase</keyword>
<protein>
    <submittedName>
        <fullName evidence="7">Hydrolase Nlp/P60</fullName>
    </submittedName>
</protein>
<evidence type="ECO:0000259" key="6">
    <source>
        <dbReference type="PROSITE" id="PS51935"/>
    </source>
</evidence>
<dbReference type="PANTHER" id="PTHR47053:SF1">
    <property type="entry name" value="MUREIN DD-ENDOPEPTIDASE MEPH-RELATED"/>
    <property type="match status" value="1"/>
</dbReference>
<gene>
    <name evidence="7" type="ORF">AR543_14765</name>
</gene>
<dbReference type="GO" id="GO:0006508">
    <property type="term" value="P:proteolysis"/>
    <property type="evidence" value="ECO:0007669"/>
    <property type="project" value="UniProtKB-KW"/>
</dbReference>
<reference evidence="7 8" key="2">
    <citation type="journal article" date="2016" name="Int. J. Syst. Evol. Microbiol.">
        <title>Paenibacillus bovis sp. nov., isolated from raw yak (Bos grunniens) milk.</title>
        <authorList>
            <person name="Gao C."/>
            <person name="Han J."/>
            <person name="Liu Z."/>
            <person name="Xu X."/>
            <person name="Hang F."/>
            <person name="Wu Z."/>
        </authorList>
    </citation>
    <scope>NUCLEOTIDE SEQUENCE [LARGE SCALE GENOMIC DNA]</scope>
    <source>
        <strain evidence="7 8">BD3526</strain>
    </source>
</reference>
<feature type="chain" id="PRO_5038871738" evidence="5">
    <location>
        <begin position="23"/>
        <end position="149"/>
    </location>
</feature>
<evidence type="ECO:0000256" key="5">
    <source>
        <dbReference type="SAM" id="SignalP"/>
    </source>
</evidence>
<evidence type="ECO:0000313" key="8">
    <source>
        <dbReference type="Proteomes" id="UP000078148"/>
    </source>
</evidence>
<dbReference type="Proteomes" id="UP000078148">
    <property type="component" value="Chromosome"/>
</dbReference>
<sequence length="149" mass="15954">MKKMILSLLAASIICTANPAGASASSSTFKSEIKTEASKVIGTPYVLGGTSTRGFDCSGFTRYVYKKLNKTLPRTARQQARIGKPVAKGNLSVGDLVFFNTMGRGISHVAIYIGHNKIIHAASSSGVTISSLSQSYYAKRYVTARRVVK</sequence>
<feature type="domain" description="NlpC/P60" evidence="6">
    <location>
        <begin position="27"/>
        <end position="148"/>
    </location>
</feature>
<evidence type="ECO:0000313" key="7">
    <source>
        <dbReference type="EMBL" id="ANF97140.1"/>
    </source>
</evidence>
<comment type="similarity">
    <text evidence="1">Belongs to the peptidase C40 family.</text>
</comment>
<dbReference type="OrthoDB" id="9813118at2"/>
<dbReference type="PROSITE" id="PS51935">
    <property type="entry name" value="NLPC_P60"/>
    <property type="match status" value="1"/>
</dbReference>
<dbReference type="SUPFAM" id="SSF54001">
    <property type="entry name" value="Cysteine proteinases"/>
    <property type="match status" value="1"/>
</dbReference>
<evidence type="ECO:0000256" key="3">
    <source>
        <dbReference type="ARBA" id="ARBA00022801"/>
    </source>
</evidence>
<dbReference type="PANTHER" id="PTHR47053">
    <property type="entry name" value="MUREIN DD-ENDOPEPTIDASE MEPH-RELATED"/>
    <property type="match status" value="1"/>
</dbReference>
<dbReference type="STRING" id="1616788.AR543_14765"/>
<proteinExistence type="inferred from homology"/>
<dbReference type="EMBL" id="CP013023">
    <property type="protein sequence ID" value="ANF97140.1"/>
    <property type="molecule type" value="Genomic_DNA"/>
</dbReference>
<dbReference type="RefSeq" id="WP_060535256.1">
    <property type="nucleotide sequence ID" value="NZ_CP013023.1"/>
</dbReference>
<evidence type="ECO:0000256" key="4">
    <source>
        <dbReference type="ARBA" id="ARBA00022807"/>
    </source>
</evidence>
<dbReference type="GO" id="GO:0008234">
    <property type="term" value="F:cysteine-type peptidase activity"/>
    <property type="evidence" value="ECO:0007669"/>
    <property type="project" value="UniProtKB-KW"/>
</dbReference>